<dbReference type="Pfam" id="PF01814">
    <property type="entry name" value="Hemerythrin"/>
    <property type="match status" value="1"/>
</dbReference>
<evidence type="ECO:0000256" key="1">
    <source>
        <dbReference type="SAM" id="Coils"/>
    </source>
</evidence>
<protein>
    <submittedName>
        <fullName evidence="3">Hemerythrin</fullName>
    </submittedName>
</protein>
<dbReference type="EMBL" id="NJGU01000008">
    <property type="protein sequence ID" value="OWY28160.1"/>
    <property type="molecule type" value="Genomic_DNA"/>
</dbReference>
<evidence type="ECO:0000313" key="4">
    <source>
        <dbReference type="Proteomes" id="UP000197596"/>
    </source>
</evidence>
<proteinExistence type="predicted"/>
<evidence type="ECO:0000313" key="3">
    <source>
        <dbReference type="EMBL" id="OWY28160.1"/>
    </source>
</evidence>
<dbReference type="PANTHER" id="PTHR35585:SF1">
    <property type="entry name" value="HHE DOMAIN PROTEIN (AFU_ORTHOLOGUE AFUA_4G00730)"/>
    <property type="match status" value="1"/>
</dbReference>
<feature type="domain" description="Hemerythrin-like" evidence="2">
    <location>
        <begin position="6"/>
        <end position="125"/>
    </location>
</feature>
<reference evidence="3 4" key="1">
    <citation type="submission" date="2017-06" db="EMBL/GenBank/DDBJ databases">
        <title>Herbaspirillum phytohormonus sp. nov., isolated from the root nodule of Robinia pseudoacacia in lead-zinc mine.</title>
        <authorList>
            <person name="Fan M."/>
            <person name="Lin Y."/>
        </authorList>
    </citation>
    <scope>NUCLEOTIDE SEQUENCE [LARGE SCALE GENOMIC DNA]</scope>
    <source>
        <strain evidence="3 4">HZ10</strain>
    </source>
</reference>
<accession>A0A246WRB8</accession>
<name>A0A246WRB8_9BURK</name>
<sequence length="157" mass="18081">MDSQDAIQLLEADHREAEALFDHYEKVKEEASAQEKMKIAKKVCSALLIHMEIEEKIFYPQVRKKIDDDDLMNESMVEHARAKDLIKQIGQLKPNDPMFDAKIKVLGEQITRHVEEEESEMFPKVKKAKLDLSLIGAELRKGQNRMREEHGLTPVAA</sequence>
<dbReference type="Gene3D" id="1.20.120.520">
    <property type="entry name" value="nmb1532 protein domain like"/>
    <property type="match status" value="1"/>
</dbReference>
<dbReference type="InterPro" id="IPR012312">
    <property type="entry name" value="Hemerythrin-like"/>
</dbReference>
<organism evidence="3 4">
    <name type="scientific">Herbaspirillum robiniae</name>
    <dbReference type="NCBI Taxonomy" id="2014887"/>
    <lineage>
        <taxon>Bacteria</taxon>
        <taxon>Pseudomonadati</taxon>
        <taxon>Pseudomonadota</taxon>
        <taxon>Betaproteobacteria</taxon>
        <taxon>Burkholderiales</taxon>
        <taxon>Oxalobacteraceae</taxon>
        <taxon>Herbaspirillum</taxon>
    </lineage>
</organism>
<dbReference type="RefSeq" id="WP_088751787.1">
    <property type="nucleotide sequence ID" value="NZ_NJGU01000008.1"/>
</dbReference>
<dbReference type="Proteomes" id="UP000197596">
    <property type="component" value="Unassembled WGS sequence"/>
</dbReference>
<dbReference type="AlphaFoldDB" id="A0A246WRB8"/>
<feature type="coiled-coil region" evidence="1">
    <location>
        <begin position="7"/>
        <end position="34"/>
    </location>
</feature>
<keyword evidence="1" id="KW-0175">Coiled coil</keyword>
<evidence type="ECO:0000259" key="2">
    <source>
        <dbReference type="Pfam" id="PF01814"/>
    </source>
</evidence>
<dbReference type="PANTHER" id="PTHR35585">
    <property type="entry name" value="HHE DOMAIN PROTEIN (AFU_ORTHOLOGUE AFUA_4G00730)"/>
    <property type="match status" value="1"/>
</dbReference>
<comment type="caution">
    <text evidence="3">The sequence shown here is derived from an EMBL/GenBank/DDBJ whole genome shotgun (WGS) entry which is preliminary data.</text>
</comment>
<gene>
    <name evidence="3" type="ORF">CEJ42_16205</name>
</gene>